<dbReference type="PANTHER" id="PTHR15892">
    <property type="entry name" value="MITOCHONDRIAL RIBOSOMAL PROTEIN L30"/>
    <property type="match status" value="1"/>
</dbReference>
<feature type="domain" description="Large ribosomal subunit protein uL30-like ferredoxin-like fold" evidence="6">
    <location>
        <begin position="5"/>
        <end position="55"/>
    </location>
</feature>
<dbReference type="HAMAP" id="MF_01371_B">
    <property type="entry name" value="Ribosomal_uL30_B"/>
    <property type="match status" value="1"/>
</dbReference>
<dbReference type="Proteomes" id="UP000295257">
    <property type="component" value="Unassembled WGS sequence"/>
</dbReference>
<dbReference type="NCBIfam" id="TIGR01308">
    <property type="entry name" value="rpmD_bact"/>
    <property type="match status" value="1"/>
</dbReference>
<sequence>MMAKLKITLIRSAAHRLPAQRTIVKELGLARVSSSVVKPDDPAIRGAVRKIAHLVSVEEVKD</sequence>
<comment type="similarity">
    <text evidence="1 5">Belongs to the universal ribosomal protein uL30 family.</text>
</comment>
<name>A0A4R5NI27_9LACO</name>
<dbReference type="CDD" id="cd01658">
    <property type="entry name" value="Ribosomal_L30"/>
    <property type="match status" value="1"/>
</dbReference>
<dbReference type="AlphaFoldDB" id="A0A4R5NI27"/>
<evidence type="ECO:0000313" key="8">
    <source>
        <dbReference type="Proteomes" id="UP000295257"/>
    </source>
</evidence>
<comment type="caution">
    <text evidence="7">The sequence shown here is derived from an EMBL/GenBank/DDBJ whole genome shotgun (WGS) entry which is preliminary data.</text>
</comment>
<evidence type="ECO:0000256" key="2">
    <source>
        <dbReference type="ARBA" id="ARBA00011838"/>
    </source>
</evidence>
<dbReference type="Pfam" id="PF00327">
    <property type="entry name" value="Ribosomal_L30"/>
    <property type="match status" value="1"/>
</dbReference>
<dbReference type="GO" id="GO:0022625">
    <property type="term" value="C:cytosolic large ribosomal subunit"/>
    <property type="evidence" value="ECO:0007669"/>
    <property type="project" value="TreeGrafter"/>
</dbReference>
<dbReference type="PIRSF" id="PIRSF002211">
    <property type="entry name" value="Ribosomal_L30_bac-type"/>
    <property type="match status" value="1"/>
</dbReference>
<dbReference type="EMBL" id="PUFN01000006">
    <property type="protein sequence ID" value="TDG74205.1"/>
    <property type="molecule type" value="Genomic_DNA"/>
</dbReference>
<dbReference type="GO" id="GO:0006412">
    <property type="term" value="P:translation"/>
    <property type="evidence" value="ECO:0007669"/>
    <property type="project" value="UniProtKB-UniRule"/>
</dbReference>
<dbReference type="InterPro" id="IPR036919">
    <property type="entry name" value="Ribo_uL30_ferredoxin-like_sf"/>
</dbReference>
<dbReference type="Gene3D" id="3.30.1390.20">
    <property type="entry name" value="Ribosomal protein L30, ferredoxin-like fold domain"/>
    <property type="match status" value="1"/>
</dbReference>
<proteinExistence type="inferred from homology"/>
<dbReference type="STRING" id="1612.ABB44_01765"/>
<dbReference type="PANTHER" id="PTHR15892:SF2">
    <property type="entry name" value="LARGE RIBOSOMAL SUBUNIT PROTEIN UL30M"/>
    <property type="match status" value="1"/>
</dbReference>
<gene>
    <name evidence="5" type="primary">rpmD</name>
    <name evidence="7" type="ORF">C5L30_002150</name>
</gene>
<dbReference type="InterPro" id="IPR005996">
    <property type="entry name" value="Ribosomal_uL30_bac-type"/>
</dbReference>
<dbReference type="SUPFAM" id="SSF55129">
    <property type="entry name" value="Ribosomal protein L30p/L7e"/>
    <property type="match status" value="1"/>
</dbReference>
<evidence type="ECO:0000256" key="4">
    <source>
        <dbReference type="ARBA" id="ARBA00023274"/>
    </source>
</evidence>
<evidence type="ECO:0000259" key="6">
    <source>
        <dbReference type="Pfam" id="PF00327"/>
    </source>
</evidence>
<dbReference type="GO" id="GO:0003735">
    <property type="term" value="F:structural constituent of ribosome"/>
    <property type="evidence" value="ECO:0007669"/>
    <property type="project" value="InterPro"/>
</dbReference>
<evidence type="ECO:0000313" key="7">
    <source>
        <dbReference type="EMBL" id="TDG74205.1"/>
    </source>
</evidence>
<comment type="subunit">
    <text evidence="2 5">Part of the 50S ribosomal subunit.</text>
</comment>
<accession>A0A4R5NI27</accession>
<keyword evidence="3 5" id="KW-0689">Ribosomal protein</keyword>
<reference evidence="7 8" key="1">
    <citation type="journal article" date="2019" name="Appl. Microbiol. Biotechnol.">
        <title>Uncovering carbohydrate metabolism through a genotype-phenotype association study of 56 lactic acid bacteria genomes.</title>
        <authorList>
            <person name="Buron-Moles G."/>
            <person name="Chailyan A."/>
            <person name="Dolejs I."/>
            <person name="Forster J."/>
            <person name="Miks M.H."/>
        </authorList>
    </citation>
    <scope>NUCLEOTIDE SEQUENCE [LARGE SCALE GENOMIC DNA]</scope>
    <source>
        <strain evidence="7 8">ATCC 29644</strain>
    </source>
</reference>
<evidence type="ECO:0000256" key="3">
    <source>
        <dbReference type="ARBA" id="ARBA00022980"/>
    </source>
</evidence>
<organism evidence="7 8">
    <name type="scientific">Companilactobacillus farciminis</name>
    <dbReference type="NCBI Taxonomy" id="1612"/>
    <lineage>
        <taxon>Bacteria</taxon>
        <taxon>Bacillati</taxon>
        <taxon>Bacillota</taxon>
        <taxon>Bacilli</taxon>
        <taxon>Lactobacillales</taxon>
        <taxon>Lactobacillaceae</taxon>
        <taxon>Companilactobacillus</taxon>
    </lineage>
</organism>
<evidence type="ECO:0000256" key="1">
    <source>
        <dbReference type="ARBA" id="ARBA00007594"/>
    </source>
</evidence>
<evidence type="ECO:0000256" key="5">
    <source>
        <dbReference type="HAMAP-Rule" id="MF_01371"/>
    </source>
</evidence>
<protein>
    <recommendedName>
        <fullName evidence="5">Large ribosomal subunit protein uL30</fullName>
    </recommendedName>
</protein>
<dbReference type="InterPro" id="IPR016082">
    <property type="entry name" value="Ribosomal_uL30_ferredoxin-like"/>
</dbReference>
<keyword evidence="8" id="KW-1185">Reference proteome</keyword>
<keyword evidence="4 5" id="KW-0687">Ribonucleoprotein</keyword>